<dbReference type="Gene3D" id="1.25.40.10">
    <property type="entry name" value="Tetratricopeptide repeat domain"/>
    <property type="match status" value="3"/>
</dbReference>
<evidence type="ECO:0000313" key="4">
    <source>
        <dbReference type="EMBL" id="CAF1523548.1"/>
    </source>
</evidence>
<name>A0A815UYN0_ADIRI</name>
<dbReference type="Pfam" id="PF13424">
    <property type="entry name" value="TPR_12"/>
    <property type="match status" value="2"/>
</dbReference>
<dbReference type="Proteomes" id="UP000663828">
    <property type="component" value="Unassembled WGS sequence"/>
</dbReference>
<evidence type="ECO:0000256" key="1">
    <source>
        <dbReference type="ARBA" id="ARBA00022737"/>
    </source>
</evidence>
<dbReference type="AlphaFoldDB" id="A0A815UYN0"/>
<keyword evidence="2 3" id="KW-0802">TPR repeat</keyword>
<dbReference type="SMART" id="SM00028">
    <property type="entry name" value="TPR"/>
    <property type="match status" value="4"/>
</dbReference>
<keyword evidence="1" id="KW-0677">Repeat</keyword>
<evidence type="ECO:0000256" key="3">
    <source>
        <dbReference type="PROSITE-ProRule" id="PRU00339"/>
    </source>
</evidence>
<feature type="repeat" description="TPR" evidence="3">
    <location>
        <begin position="369"/>
        <end position="402"/>
    </location>
</feature>
<dbReference type="EMBL" id="CAJNOR010004727">
    <property type="protein sequence ID" value="CAF1523548.1"/>
    <property type="molecule type" value="Genomic_DNA"/>
</dbReference>
<dbReference type="PROSITE" id="PS50293">
    <property type="entry name" value="TPR_REGION"/>
    <property type="match status" value="1"/>
</dbReference>
<organism evidence="4 5">
    <name type="scientific">Adineta ricciae</name>
    <name type="common">Rotifer</name>
    <dbReference type="NCBI Taxonomy" id="249248"/>
    <lineage>
        <taxon>Eukaryota</taxon>
        <taxon>Metazoa</taxon>
        <taxon>Spiralia</taxon>
        <taxon>Gnathifera</taxon>
        <taxon>Rotifera</taxon>
        <taxon>Eurotatoria</taxon>
        <taxon>Bdelloidea</taxon>
        <taxon>Adinetida</taxon>
        <taxon>Adinetidae</taxon>
        <taxon>Adineta</taxon>
    </lineage>
</organism>
<feature type="repeat" description="TPR" evidence="3">
    <location>
        <begin position="206"/>
        <end position="239"/>
    </location>
</feature>
<sequence>MVFSRLFLTSTIKRSTSLSRLRFYIPSYTRISTPYADVRYESYVQDEREVLFSVDYIFEIDSVSNDNQNNQISVVKLTVTEQYEEKNGLKLLLDHMRMRINNTRSDTSAIAYLMQEMGYYDKARYYYELERNYAEALNYYHNSLRIELESPIKNHLNIATLNSSIGPIFVTQGKHDEALIRFTDVSSSRSWRVCSESLPKNYPSVTITLGNIGAIHLDQGNYIEALKFFQQALQINLEILPKDHPKIATAYRNLEAVKIQLKSLTKHNLELGGTYFNTSAPHQMLSNSDKALTYAKEALNILLHHFPENHLNIATIYNTIEHHPDIAMSYNNIGGAYHARGSYVEAFGNYEQARQFGTRCLSIDHPDMATTYNNLGTAYGKHGNYTDALNYLHEALRIWSKSPLENRPHIEVVYEKIVEVYNIVKANILKR</sequence>
<evidence type="ECO:0000256" key="2">
    <source>
        <dbReference type="ARBA" id="ARBA00022803"/>
    </source>
</evidence>
<reference evidence="4" key="1">
    <citation type="submission" date="2021-02" db="EMBL/GenBank/DDBJ databases">
        <authorList>
            <person name="Nowell W R."/>
        </authorList>
    </citation>
    <scope>NUCLEOTIDE SEQUENCE</scope>
</reference>
<gene>
    <name evidence="4" type="ORF">XAT740_LOCUS40955</name>
</gene>
<dbReference type="PANTHER" id="PTHR45641:SF1">
    <property type="entry name" value="AAA+ ATPASE DOMAIN-CONTAINING PROTEIN"/>
    <property type="match status" value="1"/>
</dbReference>
<dbReference type="PANTHER" id="PTHR45641">
    <property type="entry name" value="TETRATRICOPEPTIDE REPEAT PROTEIN (AFU_ORTHOLOGUE AFUA_6G03870)"/>
    <property type="match status" value="1"/>
</dbReference>
<dbReference type="SUPFAM" id="SSF48452">
    <property type="entry name" value="TPR-like"/>
    <property type="match status" value="1"/>
</dbReference>
<comment type="caution">
    <text evidence="4">The sequence shown here is derived from an EMBL/GenBank/DDBJ whole genome shotgun (WGS) entry which is preliminary data.</text>
</comment>
<proteinExistence type="predicted"/>
<dbReference type="PROSITE" id="PS50005">
    <property type="entry name" value="TPR"/>
    <property type="match status" value="2"/>
</dbReference>
<protein>
    <submittedName>
        <fullName evidence="4">Uncharacterized protein</fullName>
    </submittedName>
</protein>
<keyword evidence="5" id="KW-1185">Reference proteome</keyword>
<dbReference type="InterPro" id="IPR011990">
    <property type="entry name" value="TPR-like_helical_dom_sf"/>
</dbReference>
<evidence type="ECO:0000313" key="5">
    <source>
        <dbReference type="Proteomes" id="UP000663828"/>
    </source>
</evidence>
<dbReference type="InterPro" id="IPR019734">
    <property type="entry name" value="TPR_rpt"/>
</dbReference>
<accession>A0A815UYN0</accession>